<dbReference type="AlphaFoldDB" id="A0A501W4R6"/>
<reference evidence="3 4" key="1">
    <citation type="submission" date="2019-06" db="EMBL/GenBank/DDBJ databases">
        <title>A novel bacterium of genus Marinomonas, isolated from coastal sand.</title>
        <authorList>
            <person name="Huang H."/>
            <person name="Mo K."/>
            <person name="Hu Y."/>
        </authorList>
    </citation>
    <scope>NUCLEOTIDE SEQUENCE [LARGE SCALE GENOMIC DNA]</scope>
    <source>
        <strain evidence="3 4">HB171799</strain>
    </source>
</reference>
<feature type="compositionally biased region" description="Polar residues" evidence="1">
    <location>
        <begin position="1"/>
        <end position="19"/>
    </location>
</feature>
<feature type="region of interest" description="Disordered" evidence="1">
    <location>
        <begin position="1"/>
        <end position="21"/>
    </location>
</feature>
<accession>A0A501W4R6</accession>
<feature type="domain" description="Antitoxin Xre/MbcA/ParS-like toxin-binding" evidence="2">
    <location>
        <begin position="44"/>
        <end position="93"/>
    </location>
</feature>
<evidence type="ECO:0000259" key="2">
    <source>
        <dbReference type="Pfam" id="PF09722"/>
    </source>
</evidence>
<proteinExistence type="predicted"/>
<dbReference type="OrthoDB" id="8595277at2"/>
<comment type="caution">
    <text evidence="3">The sequence shown here is derived from an EMBL/GenBank/DDBJ whole genome shotgun (WGS) entry which is preliminary data.</text>
</comment>
<protein>
    <submittedName>
        <fullName evidence="3">DUF2384 domain-containing protein</fullName>
    </submittedName>
</protein>
<organism evidence="3 4">
    <name type="scientific">Maribrevibacterium harenarium</name>
    <dbReference type="NCBI Taxonomy" id="2589817"/>
    <lineage>
        <taxon>Bacteria</taxon>
        <taxon>Pseudomonadati</taxon>
        <taxon>Pseudomonadota</taxon>
        <taxon>Gammaproteobacteria</taxon>
        <taxon>Oceanospirillales</taxon>
        <taxon>Oceanospirillaceae</taxon>
        <taxon>Maribrevibacterium</taxon>
    </lineage>
</organism>
<gene>
    <name evidence="3" type="ORF">FJM67_16860</name>
</gene>
<dbReference type="RefSeq" id="WP_140591833.1">
    <property type="nucleotide sequence ID" value="NZ_VFRR01000079.1"/>
</dbReference>
<dbReference type="EMBL" id="VFRR01000079">
    <property type="protein sequence ID" value="TPE44579.1"/>
    <property type="molecule type" value="Genomic_DNA"/>
</dbReference>
<name>A0A501W4R6_9GAMM</name>
<dbReference type="Proteomes" id="UP000315901">
    <property type="component" value="Unassembled WGS sequence"/>
</dbReference>
<evidence type="ECO:0000256" key="1">
    <source>
        <dbReference type="SAM" id="MobiDB-lite"/>
    </source>
</evidence>
<dbReference type="InterPro" id="IPR024467">
    <property type="entry name" value="Xre/MbcA/ParS-like_toxin-bd"/>
</dbReference>
<evidence type="ECO:0000313" key="3">
    <source>
        <dbReference type="EMBL" id="TPE44579.1"/>
    </source>
</evidence>
<dbReference type="Pfam" id="PF09722">
    <property type="entry name" value="Xre_MbcA_ParS_C"/>
    <property type="match status" value="1"/>
</dbReference>
<sequence>MNNTTCNDTNTQPANNSGVDMSDVVYTPFEESSSLSENDLLEVAYHVFANKQKAEAWLTRPALALGGATPMEFAKTPEGKTDVIDLMWKVHHGIFA</sequence>
<evidence type="ECO:0000313" key="4">
    <source>
        <dbReference type="Proteomes" id="UP000315901"/>
    </source>
</evidence>
<keyword evidence="4" id="KW-1185">Reference proteome</keyword>